<protein>
    <recommendedName>
        <fullName evidence="4">Lipoprotein</fullName>
    </recommendedName>
</protein>
<gene>
    <name evidence="2" type="ORF">OCV99_11040</name>
</gene>
<dbReference type="Proteomes" id="UP001652431">
    <property type="component" value="Unassembled WGS sequence"/>
</dbReference>
<evidence type="ECO:0000313" key="3">
    <source>
        <dbReference type="Proteomes" id="UP001652431"/>
    </source>
</evidence>
<comment type="caution">
    <text evidence="2">The sequence shown here is derived from an EMBL/GenBank/DDBJ whole genome shotgun (WGS) entry which is preliminary data.</text>
</comment>
<dbReference type="PROSITE" id="PS51257">
    <property type="entry name" value="PROKAR_LIPOPROTEIN"/>
    <property type="match status" value="1"/>
</dbReference>
<sequence>MRKKFQKLFFTGLIVCMVMTGITGCKSPSDKEENTKEEQQDSEQQDVGESTYEEEDFE</sequence>
<proteinExistence type="predicted"/>
<dbReference type="RefSeq" id="WP_227193160.1">
    <property type="nucleotide sequence ID" value="NZ_JAOQJU010000013.1"/>
</dbReference>
<organism evidence="2 3">
    <name type="scientific">Dorea acetigenes</name>
    <dbReference type="NCBI Taxonomy" id="2981787"/>
    <lineage>
        <taxon>Bacteria</taxon>
        <taxon>Bacillati</taxon>
        <taxon>Bacillota</taxon>
        <taxon>Clostridia</taxon>
        <taxon>Lachnospirales</taxon>
        <taxon>Lachnospiraceae</taxon>
        <taxon>Dorea</taxon>
    </lineage>
</organism>
<keyword evidence="3" id="KW-1185">Reference proteome</keyword>
<dbReference type="EMBL" id="JAOQJU010000013">
    <property type="protein sequence ID" value="MCU6687075.1"/>
    <property type="molecule type" value="Genomic_DNA"/>
</dbReference>
<evidence type="ECO:0000313" key="2">
    <source>
        <dbReference type="EMBL" id="MCU6687075.1"/>
    </source>
</evidence>
<evidence type="ECO:0000256" key="1">
    <source>
        <dbReference type="SAM" id="MobiDB-lite"/>
    </source>
</evidence>
<feature type="compositionally biased region" description="Acidic residues" evidence="1">
    <location>
        <begin position="40"/>
        <end position="58"/>
    </location>
</feature>
<reference evidence="2 3" key="1">
    <citation type="journal article" date="2021" name="ISME Commun">
        <title>Automated analysis of genomic sequences facilitates high-throughput and comprehensive description of bacteria.</title>
        <authorList>
            <person name="Hitch T.C.A."/>
        </authorList>
    </citation>
    <scope>NUCLEOTIDE SEQUENCE [LARGE SCALE GENOMIC DNA]</scope>
    <source>
        <strain evidence="2 3">Sanger_03</strain>
    </source>
</reference>
<name>A0ABT2RNU4_9FIRM</name>
<evidence type="ECO:0008006" key="4">
    <source>
        <dbReference type="Google" id="ProtNLM"/>
    </source>
</evidence>
<feature type="compositionally biased region" description="Basic and acidic residues" evidence="1">
    <location>
        <begin position="28"/>
        <end position="39"/>
    </location>
</feature>
<feature type="region of interest" description="Disordered" evidence="1">
    <location>
        <begin position="25"/>
        <end position="58"/>
    </location>
</feature>
<accession>A0ABT2RNU4</accession>